<dbReference type="RefSeq" id="WP_378020783.1">
    <property type="nucleotide sequence ID" value="NZ_JBHSKG010000004.1"/>
</dbReference>
<dbReference type="SUPFAM" id="SSF55008">
    <property type="entry name" value="HMA, heavy metal-associated domain"/>
    <property type="match status" value="1"/>
</dbReference>
<dbReference type="InterPro" id="IPR036163">
    <property type="entry name" value="HMA_dom_sf"/>
</dbReference>
<dbReference type="Proteomes" id="UP001596175">
    <property type="component" value="Unassembled WGS sequence"/>
</dbReference>
<keyword evidence="7" id="KW-1278">Translocase</keyword>
<dbReference type="CDD" id="cd00371">
    <property type="entry name" value="HMA"/>
    <property type="match status" value="1"/>
</dbReference>
<evidence type="ECO:0000256" key="4">
    <source>
        <dbReference type="ARBA" id="ARBA00022723"/>
    </source>
</evidence>
<evidence type="ECO:0000256" key="6">
    <source>
        <dbReference type="ARBA" id="ARBA00022840"/>
    </source>
</evidence>
<dbReference type="SFLD" id="SFLDF00027">
    <property type="entry name" value="p-type_atpase"/>
    <property type="match status" value="1"/>
</dbReference>
<feature type="domain" description="HMA" evidence="12">
    <location>
        <begin position="23"/>
        <end position="87"/>
    </location>
</feature>
<comment type="subcellular location">
    <subcellularLocation>
        <location evidence="1">Cell membrane</location>
        <topology evidence="1">Multi-pass membrane protein</topology>
    </subcellularLocation>
</comment>
<feature type="transmembrane region" description="Helical" evidence="10">
    <location>
        <begin position="176"/>
        <end position="194"/>
    </location>
</feature>
<dbReference type="NCBIfam" id="TIGR01494">
    <property type="entry name" value="ATPase_P-type"/>
    <property type="match status" value="1"/>
</dbReference>
<gene>
    <name evidence="13" type="ORF">ACFPK1_10080</name>
</gene>
<keyword evidence="8 10" id="KW-1133">Transmembrane helix</keyword>
<evidence type="ECO:0000256" key="9">
    <source>
        <dbReference type="ARBA" id="ARBA00023136"/>
    </source>
</evidence>
<evidence type="ECO:0000256" key="2">
    <source>
        <dbReference type="ARBA" id="ARBA00006024"/>
    </source>
</evidence>
<dbReference type="NCBIfam" id="TIGR01525">
    <property type="entry name" value="ATPase-IB_hvy"/>
    <property type="match status" value="1"/>
</dbReference>
<feature type="transmembrane region" description="Helical" evidence="10">
    <location>
        <begin position="117"/>
        <end position="136"/>
    </location>
</feature>
<dbReference type="InterPro" id="IPR023214">
    <property type="entry name" value="HAD_sf"/>
</dbReference>
<keyword evidence="9 10" id="KW-0472">Membrane</keyword>
<dbReference type="Gene3D" id="3.40.50.1000">
    <property type="entry name" value="HAD superfamily/HAD-like"/>
    <property type="match status" value="1"/>
</dbReference>
<dbReference type="PROSITE" id="PS50846">
    <property type="entry name" value="HMA_2"/>
    <property type="match status" value="1"/>
</dbReference>
<dbReference type="PANTHER" id="PTHR43520">
    <property type="entry name" value="ATP7, ISOFORM B"/>
    <property type="match status" value="1"/>
</dbReference>
<evidence type="ECO:0000256" key="7">
    <source>
        <dbReference type="ARBA" id="ARBA00022967"/>
    </source>
</evidence>
<dbReference type="PROSITE" id="PS01047">
    <property type="entry name" value="HMA_1"/>
    <property type="match status" value="1"/>
</dbReference>
<evidence type="ECO:0000313" key="13">
    <source>
        <dbReference type="EMBL" id="MFC5138578.1"/>
    </source>
</evidence>
<dbReference type="InterPro" id="IPR008250">
    <property type="entry name" value="ATPase_P-typ_transduc_dom_A_sf"/>
</dbReference>
<dbReference type="PRINTS" id="PR00120">
    <property type="entry name" value="HATPASE"/>
</dbReference>
<keyword evidence="5 10" id="KW-0547">Nucleotide-binding</keyword>
<dbReference type="PANTHER" id="PTHR43520:SF8">
    <property type="entry name" value="P-TYPE CU(+) TRANSPORTER"/>
    <property type="match status" value="1"/>
</dbReference>
<evidence type="ECO:0000256" key="8">
    <source>
        <dbReference type="ARBA" id="ARBA00022989"/>
    </source>
</evidence>
<dbReference type="PRINTS" id="PR00119">
    <property type="entry name" value="CATATPASE"/>
</dbReference>
<dbReference type="Gene3D" id="2.70.150.10">
    <property type="entry name" value="Calcium-transporting ATPase, cytoplasmic transduction domain A"/>
    <property type="match status" value="1"/>
</dbReference>
<sequence>MVRLEDPPRSPRSVAPPGERDAAELELAVEGMTCASCAARIERRLERLGGVTARVDLVAERARVRGAGPERSAELVAEIERLGFRVRAIVDGAPETGEPGRPDDADGAAVRSLRRRLVVALLLGVPVAHVAMGLAVDPHLRFPGSTAVLLALAAPVATWCAWPFHRAALAGARHGTASMDTLVSLGVVAAVTGSFVAGPLYLDVALVVVLFLLAGRLFEATARRRAGRTVAGLAALRPRHVTVRRADGEQDVPAGWLAPGEEIVVRPVDRGGLVGADGEVVEGTAAVDTSTLTGEPVPRAVAPGAPVHAGTRVVDGEVVIRVTRAGADTRLARLVDSVERTRSERAAAQRLADRICTMFVPVVLVLAVATAIGWSAVVGPGVAAFSAALCVLVIACPCALGLATPMALLVATDRGARLGIFLLGHRALEAAHAVDVVVLDKTGTVTDGRMAVVDATTSVEVSPLDVARWAGAVEARADHPLATALVALARATTGELPPVEGAVTRAGLGARGRVDGEVVTVGSARLLAAEGVAVPADIAACTAAWERDGHTTVLVGRGDAAVGAFALADGVAPGAADAVAALHALGVRTVLLTGDHEAAARRVADVVGVDEVIAGVTPDEKAAVIDRLRDDGCSVAMVGDGVNDAPALARADLGLAVGSGTDVAIGAADMVLLRDRLDVVPAALGLARATRRTIRRNLSWAFAYNVAALPLAAAGLLNPLVAGVAMAASSAFVVASSLRLASWSPGGRAVASSRS</sequence>
<reference evidence="14" key="1">
    <citation type="journal article" date="2019" name="Int. J. Syst. Evol. Microbiol.">
        <title>The Global Catalogue of Microorganisms (GCM) 10K type strain sequencing project: providing services to taxonomists for standard genome sequencing and annotation.</title>
        <authorList>
            <consortium name="The Broad Institute Genomics Platform"/>
            <consortium name="The Broad Institute Genome Sequencing Center for Infectious Disease"/>
            <person name="Wu L."/>
            <person name="Ma J."/>
        </authorList>
    </citation>
    <scope>NUCLEOTIDE SEQUENCE [LARGE SCALE GENOMIC DNA]</scope>
    <source>
        <strain evidence="14">XZYJ18</strain>
    </source>
</reference>
<protein>
    <submittedName>
        <fullName evidence="13">Heavy metal translocating P-type ATPase</fullName>
    </submittedName>
</protein>
<proteinExistence type="inferred from homology"/>
<accession>A0ABV9ZAD9</accession>
<feature type="transmembrane region" description="Helical" evidence="10">
    <location>
        <begin position="200"/>
        <end position="218"/>
    </location>
</feature>
<dbReference type="SUPFAM" id="SSF56784">
    <property type="entry name" value="HAD-like"/>
    <property type="match status" value="1"/>
</dbReference>
<dbReference type="SFLD" id="SFLDS00003">
    <property type="entry name" value="Haloacid_Dehalogenase"/>
    <property type="match status" value="1"/>
</dbReference>
<feature type="region of interest" description="Disordered" evidence="11">
    <location>
        <begin position="1"/>
        <end position="20"/>
    </location>
</feature>
<dbReference type="NCBIfam" id="TIGR01511">
    <property type="entry name" value="ATPase-IB1_Cu"/>
    <property type="match status" value="1"/>
</dbReference>
<dbReference type="InterPro" id="IPR027256">
    <property type="entry name" value="P-typ_ATPase_IB"/>
</dbReference>
<feature type="transmembrane region" description="Helical" evidence="10">
    <location>
        <begin position="723"/>
        <end position="741"/>
    </location>
</feature>
<comment type="caution">
    <text evidence="13">The sequence shown here is derived from an EMBL/GenBank/DDBJ whole genome shotgun (WGS) entry which is preliminary data.</text>
</comment>
<keyword evidence="14" id="KW-1185">Reference proteome</keyword>
<feature type="transmembrane region" description="Helical" evidence="10">
    <location>
        <begin position="698"/>
        <end position="717"/>
    </location>
</feature>
<keyword evidence="10" id="KW-1003">Cell membrane</keyword>
<dbReference type="InterPro" id="IPR023298">
    <property type="entry name" value="ATPase_P-typ_TM_dom_sf"/>
</dbReference>
<comment type="similarity">
    <text evidence="2 10">Belongs to the cation transport ATPase (P-type) (TC 3.A.3) family. Type IB subfamily.</text>
</comment>
<evidence type="ECO:0000256" key="10">
    <source>
        <dbReference type="RuleBase" id="RU362081"/>
    </source>
</evidence>
<evidence type="ECO:0000256" key="3">
    <source>
        <dbReference type="ARBA" id="ARBA00022692"/>
    </source>
</evidence>
<dbReference type="SFLD" id="SFLDG00002">
    <property type="entry name" value="C1.7:_P-type_atpase_like"/>
    <property type="match status" value="1"/>
</dbReference>
<feature type="transmembrane region" description="Helical" evidence="10">
    <location>
        <begin position="142"/>
        <end position="164"/>
    </location>
</feature>
<dbReference type="Gene3D" id="3.30.70.100">
    <property type="match status" value="1"/>
</dbReference>
<dbReference type="InterPro" id="IPR006121">
    <property type="entry name" value="HMA_dom"/>
</dbReference>
<dbReference type="InterPro" id="IPR001757">
    <property type="entry name" value="P_typ_ATPase"/>
</dbReference>
<dbReference type="PROSITE" id="PS00154">
    <property type="entry name" value="ATPASE_E1_E2"/>
    <property type="match status" value="1"/>
</dbReference>
<keyword evidence="6 10" id="KW-0067">ATP-binding</keyword>
<evidence type="ECO:0000256" key="5">
    <source>
        <dbReference type="ARBA" id="ARBA00022741"/>
    </source>
</evidence>
<evidence type="ECO:0000256" key="1">
    <source>
        <dbReference type="ARBA" id="ARBA00004651"/>
    </source>
</evidence>
<dbReference type="Pfam" id="PF00403">
    <property type="entry name" value="HMA"/>
    <property type="match status" value="1"/>
</dbReference>
<dbReference type="InterPro" id="IPR059000">
    <property type="entry name" value="ATPase_P-type_domA"/>
</dbReference>
<dbReference type="SUPFAM" id="SSF81665">
    <property type="entry name" value="Calcium ATPase, transmembrane domain M"/>
    <property type="match status" value="1"/>
</dbReference>
<dbReference type="Pfam" id="PF00702">
    <property type="entry name" value="Hydrolase"/>
    <property type="match status" value="1"/>
</dbReference>
<dbReference type="InterPro" id="IPR017969">
    <property type="entry name" value="Heavy-metal-associated_CS"/>
</dbReference>
<dbReference type="Gene3D" id="3.40.1110.10">
    <property type="entry name" value="Calcium-transporting ATPase, cytoplasmic domain N"/>
    <property type="match status" value="1"/>
</dbReference>
<evidence type="ECO:0000313" key="14">
    <source>
        <dbReference type="Proteomes" id="UP001596175"/>
    </source>
</evidence>
<feature type="transmembrane region" description="Helical" evidence="10">
    <location>
        <begin position="355"/>
        <end position="377"/>
    </location>
</feature>
<evidence type="ECO:0000256" key="11">
    <source>
        <dbReference type="SAM" id="MobiDB-lite"/>
    </source>
</evidence>
<dbReference type="InterPro" id="IPR018303">
    <property type="entry name" value="ATPase_P-typ_P_site"/>
</dbReference>
<dbReference type="InterPro" id="IPR023299">
    <property type="entry name" value="ATPase_P-typ_cyto_dom_N"/>
</dbReference>
<feature type="transmembrane region" description="Helical" evidence="10">
    <location>
        <begin position="383"/>
        <end position="411"/>
    </location>
</feature>
<dbReference type="EMBL" id="JBHSKG010000004">
    <property type="protein sequence ID" value="MFC5138578.1"/>
    <property type="molecule type" value="Genomic_DNA"/>
</dbReference>
<evidence type="ECO:0000259" key="12">
    <source>
        <dbReference type="PROSITE" id="PS50846"/>
    </source>
</evidence>
<keyword evidence="4 10" id="KW-0479">Metal-binding</keyword>
<dbReference type="SUPFAM" id="SSF81653">
    <property type="entry name" value="Calcium ATPase, transduction domain A"/>
    <property type="match status" value="1"/>
</dbReference>
<organism evidence="13 14">
    <name type="scientific">Actinomycetospora rhizophila</name>
    <dbReference type="NCBI Taxonomy" id="1416876"/>
    <lineage>
        <taxon>Bacteria</taxon>
        <taxon>Bacillati</taxon>
        <taxon>Actinomycetota</taxon>
        <taxon>Actinomycetes</taxon>
        <taxon>Pseudonocardiales</taxon>
        <taxon>Pseudonocardiaceae</taxon>
        <taxon>Actinomycetospora</taxon>
    </lineage>
</organism>
<dbReference type="InterPro" id="IPR036412">
    <property type="entry name" value="HAD-like_sf"/>
</dbReference>
<dbReference type="InterPro" id="IPR044492">
    <property type="entry name" value="P_typ_ATPase_HD_dom"/>
</dbReference>
<name>A0ABV9ZAD9_9PSEU</name>
<keyword evidence="3 10" id="KW-0812">Transmembrane</keyword>
<dbReference type="Pfam" id="PF00122">
    <property type="entry name" value="E1-E2_ATPase"/>
    <property type="match status" value="1"/>
</dbReference>